<evidence type="ECO:0000313" key="2">
    <source>
        <dbReference type="EMBL" id="GEU77731.1"/>
    </source>
</evidence>
<feature type="region of interest" description="Disordered" evidence="1">
    <location>
        <begin position="544"/>
        <end position="563"/>
    </location>
</feature>
<proteinExistence type="predicted"/>
<dbReference type="PANTHER" id="PTHR11439:SF495">
    <property type="entry name" value="REVERSE TRANSCRIPTASE, RNA-DEPENDENT DNA POLYMERASE-RELATED"/>
    <property type="match status" value="1"/>
</dbReference>
<evidence type="ECO:0000256" key="1">
    <source>
        <dbReference type="SAM" id="MobiDB-lite"/>
    </source>
</evidence>
<feature type="region of interest" description="Disordered" evidence="1">
    <location>
        <begin position="987"/>
        <end position="1015"/>
    </location>
</feature>
<feature type="compositionally biased region" description="Basic residues" evidence="1">
    <location>
        <begin position="1131"/>
        <end position="1149"/>
    </location>
</feature>
<dbReference type="EMBL" id="BKCJ010007534">
    <property type="protein sequence ID" value="GEU77731.1"/>
    <property type="molecule type" value="Genomic_DNA"/>
</dbReference>
<feature type="compositionally biased region" description="Polar residues" evidence="1">
    <location>
        <begin position="269"/>
        <end position="278"/>
    </location>
</feature>
<comment type="caution">
    <text evidence="2">The sequence shown here is derived from an EMBL/GenBank/DDBJ whole genome shotgun (WGS) entry which is preliminary data.</text>
</comment>
<reference evidence="2" key="1">
    <citation type="journal article" date="2019" name="Sci. Rep.">
        <title>Draft genome of Tanacetum cinerariifolium, the natural source of mosquito coil.</title>
        <authorList>
            <person name="Yamashiro T."/>
            <person name="Shiraishi A."/>
            <person name="Satake H."/>
            <person name="Nakayama K."/>
        </authorList>
    </citation>
    <scope>NUCLEOTIDE SEQUENCE</scope>
</reference>
<protein>
    <submittedName>
        <fullName evidence="2">Putative ribonuclease H-like domain-containing protein</fullName>
    </submittedName>
</protein>
<feature type="compositionally biased region" description="Basic and acidic residues" evidence="1">
    <location>
        <begin position="1006"/>
        <end position="1015"/>
    </location>
</feature>
<name>A0A6L2MUR5_TANCI</name>
<sequence>MAENQEDSALVVDIWQNCNSSPHSFLGYNTALGFTIFDKYHKPKVKPVPTGQPKVTPVATSKRKVKPVPTGKPKVTPVPTSKPHVSTPVPTGRPNRPFRVPTDRGYSPSVISGWWLRYSNSPLIQVLRVGLVLNPPGYVVPTSRVIVPTGRYIVPTGRVIVTTGRTRERKAKSTLLMNIPDEYLASFHRIKDAKTLWDAIKTRFGEGLDKRYDRFQRLLSLLEIHGPESTSSTNELNVAYSIYTATGHSSQVYGSSSYADELMDCKSARNSGNRSIDTGNAGYKGRNNGKRPAKKEDENALVVQERLEEEATETVFDNRSSDEENSLANDRFKKGKGYIVVPPPLTGNYMPPKFDLSFARLDNSIYKFKISETVTSLTKKEKDAPETSTACVEKPKEDRSSAPLIQDWDTDSVNDTVFTPEHIPAKIEFVKADESVKHVKPVKSIKPVKLVKTAEQTKKIQEFQFNMSHLIKDCTFHEDRMAKKSVLPNNVGKGTCHEESRPVWNNVQRINNQNKFAPTAVFTRSGRIPVSAAKLKVAASTSATKPVNTAGPKQSVHFSKSRSTFHKLHPPIRRYFYNATTHSRRNSTEGVNTARLKAISVVKGNRVTAIKTSAGCVWRPRVNVIYQISKENRWICTRVDYVDPQGRLKFQVTPKLSHLYAVKRIFGYLKGQPKLGLWYPRDSLFDMEAYSDSDYAGANLDRKSTTRGCQFLGKRLISWQCKEQTIVATSTTKAEDSYEKKLIQVLKIHTDDNVVDLLTKDFDVMMPGKKLVLPGTVSAAELPLEKGEGSGSGPGHQETMGGAMAQIRFEGALIHSIDPFIATGYIVRSREDMMEHDIELTDPVPQTPYDSPLLGGHTPGSDEGSMTLKELMNLCTTLLQKVLDLENVKTAQRNSLGRRKVSKQGRKNLKSQQMFQDNVLDEDADTEMIVEDKGNGEKGCSTAETVSTTMLDISVVRPENQKAKEKGIAFKDTNDSERPIRSITTLQPLPTIDPKDKGKGILQEPEPVKKSKKIDQDQIKKYAEVALKTQAHLNEEARIERERQEEASEAALAEMYDEVQAQIDDDHELAVRLTHEEQQKNTVEERSKLFTHAQLKSRSFEEIQKLYIMEQKWVDAFVLIGSEEYEKRIGSRKKREAFSSSKHKSPKKQKVNDQESKYIDKEHRKCLKVVPDEDKAINYKTLDVKSPMVDCESQVLGSNKAGDVHVYKLTRLDGSYRHFSTFSRMLEVLDRQDALDLHKIIMERFPANDPEGYNLILWRDLKTLVESNKRYPLTKEILEKMLSLRLEAETESTLALDLIKFIKLQIEEK</sequence>
<dbReference type="PANTHER" id="PTHR11439">
    <property type="entry name" value="GAG-POL-RELATED RETROTRANSPOSON"/>
    <property type="match status" value="1"/>
</dbReference>
<feature type="region of interest" description="Disordered" evidence="1">
    <location>
        <begin position="1131"/>
        <end position="1155"/>
    </location>
</feature>
<organism evidence="2">
    <name type="scientific">Tanacetum cinerariifolium</name>
    <name type="common">Dalmatian daisy</name>
    <name type="synonym">Chrysanthemum cinerariifolium</name>
    <dbReference type="NCBI Taxonomy" id="118510"/>
    <lineage>
        <taxon>Eukaryota</taxon>
        <taxon>Viridiplantae</taxon>
        <taxon>Streptophyta</taxon>
        <taxon>Embryophyta</taxon>
        <taxon>Tracheophyta</taxon>
        <taxon>Spermatophyta</taxon>
        <taxon>Magnoliopsida</taxon>
        <taxon>eudicotyledons</taxon>
        <taxon>Gunneridae</taxon>
        <taxon>Pentapetalae</taxon>
        <taxon>asterids</taxon>
        <taxon>campanulids</taxon>
        <taxon>Asterales</taxon>
        <taxon>Asteraceae</taxon>
        <taxon>Asteroideae</taxon>
        <taxon>Anthemideae</taxon>
        <taxon>Anthemidinae</taxon>
        <taxon>Tanacetum</taxon>
    </lineage>
</organism>
<feature type="region of interest" description="Disordered" evidence="1">
    <location>
        <begin position="47"/>
        <end position="101"/>
    </location>
</feature>
<gene>
    <name evidence="2" type="ORF">Tci_049709</name>
</gene>
<dbReference type="CDD" id="cd09272">
    <property type="entry name" value="RNase_HI_RT_Ty1"/>
    <property type="match status" value="1"/>
</dbReference>
<accession>A0A6L2MUR5</accession>
<feature type="region of interest" description="Disordered" evidence="1">
    <location>
        <begin position="381"/>
        <end position="401"/>
    </location>
</feature>
<feature type="compositionally biased region" description="Low complexity" evidence="1">
    <location>
        <begin position="67"/>
        <end position="90"/>
    </location>
</feature>
<feature type="region of interest" description="Disordered" evidence="1">
    <location>
        <begin position="269"/>
        <end position="298"/>
    </location>
</feature>